<comment type="caution">
    <text evidence="5">The sequence shown here is derived from an EMBL/GenBank/DDBJ whole genome shotgun (WGS) entry which is preliminary data.</text>
</comment>
<proteinExistence type="predicted"/>
<dbReference type="InterPro" id="IPR007588">
    <property type="entry name" value="Znf_FLYWCH"/>
</dbReference>
<dbReference type="Proteomes" id="UP000037510">
    <property type="component" value="Unassembled WGS sequence"/>
</dbReference>
<dbReference type="AlphaFoldDB" id="A0A0L7KQ21"/>
<feature type="domain" description="FLYWCH-type" evidence="4">
    <location>
        <begin position="2"/>
        <end position="46"/>
    </location>
</feature>
<evidence type="ECO:0000256" key="2">
    <source>
        <dbReference type="ARBA" id="ARBA00022771"/>
    </source>
</evidence>
<dbReference type="Gene3D" id="2.20.25.240">
    <property type="match status" value="2"/>
</dbReference>
<name>A0A0L7KQ21_OPEBR</name>
<evidence type="ECO:0000313" key="5">
    <source>
        <dbReference type="EMBL" id="KOB65074.1"/>
    </source>
</evidence>
<organism evidence="5 6">
    <name type="scientific">Operophtera brumata</name>
    <name type="common">Winter moth</name>
    <name type="synonym">Phalaena brumata</name>
    <dbReference type="NCBI Taxonomy" id="104452"/>
    <lineage>
        <taxon>Eukaryota</taxon>
        <taxon>Metazoa</taxon>
        <taxon>Ecdysozoa</taxon>
        <taxon>Arthropoda</taxon>
        <taxon>Hexapoda</taxon>
        <taxon>Insecta</taxon>
        <taxon>Pterygota</taxon>
        <taxon>Neoptera</taxon>
        <taxon>Endopterygota</taxon>
        <taxon>Lepidoptera</taxon>
        <taxon>Glossata</taxon>
        <taxon>Ditrysia</taxon>
        <taxon>Geometroidea</taxon>
        <taxon>Geometridae</taxon>
        <taxon>Larentiinae</taxon>
        <taxon>Operophtera</taxon>
    </lineage>
</organism>
<evidence type="ECO:0000259" key="4">
    <source>
        <dbReference type="Pfam" id="PF04500"/>
    </source>
</evidence>
<gene>
    <name evidence="5" type="ORF">OBRU01_23265</name>
</gene>
<reference evidence="5 6" key="1">
    <citation type="journal article" date="2015" name="Genome Biol. Evol.">
        <title>The genome of winter moth (Operophtera brumata) provides a genomic perspective on sexual dimorphism and phenology.</title>
        <authorList>
            <person name="Derks M.F."/>
            <person name="Smit S."/>
            <person name="Salis L."/>
            <person name="Schijlen E."/>
            <person name="Bossers A."/>
            <person name="Mateman C."/>
            <person name="Pijl A.S."/>
            <person name="de Ridder D."/>
            <person name="Groenen M.A."/>
            <person name="Visser M.E."/>
            <person name="Megens H.J."/>
        </authorList>
    </citation>
    <scope>NUCLEOTIDE SEQUENCE [LARGE SCALE GENOMIC DNA]</scope>
    <source>
        <strain evidence="5">WM2013NL</strain>
        <tissue evidence="5">Head and thorax</tissue>
    </source>
</reference>
<keyword evidence="6" id="KW-1185">Reference proteome</keyword>
<evidence type="ECO:0000256" key="3">
    <source>
        <dbReference type="ARBA" id="ARBA00022833"/>
    </source>
</evidence>
<dbReference type="EMBL" id="JTDY01007615">
    <property type="protein sequence ID" value="KOB65074.1"/>
    <property type="molecule type" value="Genomic_DNA"/>
</dbReference>
<feature type="domain" description="FLYWCH-type" evidence="4">
    <location>
        <begin position="68"/>
        <end position="127"/>
    </location>
</feature>
<dbReference type="Pfam" id="PF04500">
    <property type="entry name" value="FLYWCH"/>
    <property type="match status" value="2"/>
</dbReference>
<keyword evidence="3" id="KW-0862">Zinc</keyword>
<protein>
    <submittedName>
        <fullName evidence="5">Modifier of mdg4</fullName>
    </submittedName>
</protein>
<dbReference type="GO" id="GO:0008270">
    <property type="term" value="F:zinc ion binding"/>
    <property type="evidence" value="ECO:0007669"/>
    <property type="project" value="UniProtKB-KW"/>
</dbReference>
<keyword evidence="1" id="KW-0479">Metal-binding</keyword>
<sequence length="127" mass="14717">MAGYRFRRDKTRGAKTYWKCALRNLDKGCRAVIHTLEDMTLIHVISLHKECVVVLYLTSMTLSDMTMTTSIRGNPIIVIAGYRFNRHRIRGVKTYWKCSTHLQRGCRAVIHTLADMTVIKCINIHNH</sequence>
<keyword evidence="2" id="KW-0863">Zinc-finger</keyword>
<evidence type="ECO:0000256" key="1">
    <source>
        <dbReference type="ARBA" id="ARBA00022723"/>
    </source>
</evidence>
<evidence type="ECO:0000313" key="6">
    <source>
        <dbReference type="Proteomes" id="UP000037510"/>
    </source>
</evidence>
<accession>A0A0L7KQ21</accession>